<dbReference type="AlphaFoldDB" id="A0AAD7JXL8"/>
<feature type="domain" description="BTB" evidence="1">
    <location>
        <begin position="21"/>
        <end position="90"/>
    </location>
</feature>
<accession>A0AAD7JXL8</accession>
<evidence type="ECO:0000313" key="2">
    <source>
        <dbReference type="EMBL" id="KAJ7772647.1"/>
    </source>
</evidence>
<dbReference type="EMBL" id="JARJLG010000019">
    <property type="protein sequence ID" value="KAJ7772647.1"/>
    <property type="molecule type" value="Genomic_DNA"/>
</dbReference>
<dbReference type="Gene3D" id="3.30.710.10">
    <property type="entry name" value="Potassium Channel Kv1.1, Chain A"/>
    <property type="match status" value="1"/>
</dbReference>
<organism evidence="2 3">
    <name type="scientific">Mycena maculata</name>
    <dbReference type="NCBI Taxonomy" id="230809"/>
    <lineage>
        <taxon>Eukaryota</taxon>
        <taxon>Fungi</taxon>
        <taxon>Dikarya</taxon>
        <taxon>Basidiomycota</taxon>
        <taxon>Agaricomycotina</taxon>
        <taxon>Agaricomycetes</taxon>
        <taxon>Agaricomycetidae</taxon>
        <taxon>Agaricales</taxon>
        <taxon>Marasmiineae</taxon>
        <taxon>Mycenaceae</taxon>
        <taxon>Mycena</taxon>
    </lineage>
</organism>
<comment type="caution">
    <text evidence="2">The sequence shown here is derived from an EMBL/GenBank/DDBJ whole genome shotgun (WGS) entry which is preliminary data.</text>
</comment>
<proteinExistence type="predicted"/>
<sequence>MADASLNENTRQDPDFYLEDGNIVLAAKDSKNRTTYFRLHKSILVRNSPTFADMSAMPPPPSMDQHDGIPLVEMPDDANALRDFIAFLFDPKCVSDTLDHRDFTLKILEPALLAKKYQVDWICKPVQLLKRWPVTLEGWDAVENDEEDEEFRTQFGPWHPTWNDGTLRLRQFPEPVSSIRLARECDVPAILPFAFLHLLRTTSSSRTLVSIDVGASEDWSVVVVSG</sequence>
<gene>
    <name evidence="2" type="ORF">DFH07DRAFT_953107</name>
</gene>
<dbReference type="InterPro" id="IPR000210">
    <property type="entry name" value="BTB/POZ_dom"/>
</dbReference>
<dbReference type="InterPro" id="IPR011333">
    <property type="entry name" value="SKP1/BTB/POZ_sf"/>
</dbReference>
<evidence type="ECO:0000313" key="3">
    <source>
        <dbReference type="Proteomes" id="UP001215280"/>
    </source>
</evidence>
<protein>
    <recommendedName>
        <fullName evidence="1">BTB domain-containing protein</fullName>
    </recommendedName>
</protein>
<reference evidence="2" key="1">
    <citation type="submission" date="2023-03" db="EMBL/GenBank/DDBJ databases">
        <title>Massive genome expansion in bonnet fungi (Mycena s.s.) driven by repeated elements and novel gene families across ecological guilds.</title>
        <authorList>
            <consortium name="Lawrence Berkeley National Laboratory"/>
            <person name="Harder C.B."/>
            <person name="Miyauchi S."/>
            <person name="Viragh M."/>
            <person name="Kuo A."/>
            <person name="Thoen E."/>
            <person name="Andreopoulos B."/>
            <person name="Lu D."/>
            <person name="Skrede I."/>
            <person name="Drula E."/>
            <person name="Henrissat B."/>
            <person name="Morin E."/>
            <person name="Kohler A."/>
            <person name="Barry K."/>
            <person name="LaButti K."/>
            <person name="Morin E."/>
            <person name="Salamov A."/>
            <person name="Lipzen A."/>
            <person name="Mereny Z."/>
            <person name="Hegedus B."/>
            <person name="Baldrian P."/>
            <person name="Stursova M."/>
            <person name="Weitz H."/>
            <person name="Taylor A."/>
            <person name="Grigoriev I.V."/>
            <person name="Nagy L.G."/>
            <person name="Martin F."/>
            <person name="Kauserud H."/>
        </authorList>
    </citation>
    <scope>NUCLEOTIDE SEQUENCE</scope>
    <source>
        <strain evidence="2">CBHHK188m</strain>
    </source>
</reference>
<evidence type="ECO:0000259" key="1">
    <source>
        <dbReference type="PROSITE" id="PS50097"/>
    </source>
</evidence>
<name>A0AAD7JXL8_9AGAR</name>
<dbReference type="Proteomes" id="UP001215280">
    <property type="component" value="Unassembled WGS sequence"/>
</dbReference>
<keyword evidence="3" id="KW-1185">Reference proteome</keyword>
<dbReference type="PROSITE" id="PS50097">
    <property type="entry name" value="BTB"/>
    <property type="match status" value="1"/>
</dbReference>